<dbReference type="GO" id="GO:0008270">
    <property type="term" value="F:zinc ion binding"/>
    <property type="evidence" value="ECO:0007669"/>
    <property type="project" value="UniProtKB-KW"/>
</dbReference>
<evidence type="ECO:0000256" key="9">
    <source>
        <dbReference type="SAM" id="MobiDB-lite"/>
    </source>
</evidence>
<feature type="region of interest" description="Disordered" evidence="9">
    <location>
        <begin position="490"/>
        <end position="556"/>
    </location>
</feature>
<comment type="subcellular location">
    <subcellularLocation>
        <location evidence="2">Cytoplasm</location>
        <location evidence="2">Cytoskeleton</location>
        <location evidence="2">Cilium basal body</location>
    </subcellularLocation>
    <subcellularLocation>
        <location evidence="1">Cytoplasm</location>
        <location evidence="1">Cytoskeleton</location>
        <location evidence="1">Microtubule organizing center</location>
        <location evidence="1">Centrosome</location>
        <location evidence="1">Centriole</location>
    </subcellularLocation>
</comment>
<evidence type="ECO:0000256" key="2">
    <source>
        <dbReference type="ARBA" id="ARBA00004120"/>
    </source>
</evidence>
<feature type="coiled-coil region" evidence="8">
    <location>
        <begin position="271"/>
        <end position="357"/>
    </location>
</feature>
<feature type="region of interest" description="Disordered" evidence="9">
    <location>
        <begin position="237"/>
        <end position="264"/>
    </location>
</feature>
<feature type="region of interest" description="Disordered" evidence="9">
    <location>
        <begin position="1"/>
        <end position="33"/>
    </location>
</feature>
<dbReference type="PROSITE" id="PS50157">
    <property type="entry name" value="ZINC_FINGER_C2H2_2"/>
    <property type="match status" value="1"/>
</dbReference>
<evidence type="ECO:0000313" key="11">
    <source>
        <dbReference type="EMBL" id="KNE65132.1"/>
    </source>
</evidence>
<feature type="domain" description="C2H2-type" evidence="10">
    <location>
        <begin position="204"/>
        <end position="232"/>
    </location>
</feature>
<evidence type="ECO:0000256" key="8">
    <source>
        <dbReference type="SAM" id="Coils"/>
    </source>
</evidence>
<dbReference type="EMBL" id="GG745346">
    <property type="protein sequence ID" value="KNE65132.1"/>
    <property type="molecule type" value="Genomic_DNA"/>
</dbReference>
<keyword evidence="12" id="KW-1185">Reference proteome</keyword>
<reference evidence="11 12" key="1">
    <citation type="submission" date="2009-11" db="EMBL/GenBank/DDBJ databases">
        <title>Annotation of Allomyces macrogynus ATCC 38327.</title>
        <authorList>
            <consortium name="The Broad Institute Genome Sequencing Platform"/>
            <person name="Russ C."/>
            <person name="Cuomo C."/>
            <person name="Burger G."/>
            <person name="Gray M.W."/>
            <person name="Holland P.W.H."/>
            <person name="King N."/>
            <person name="Lang F.B.F."/>
            <person name="Roger A.J."/>
            <person name="Ruiz-Trillo I."/>
            <person name="Young S.K."/>
            <person name="Zeng Q."/>
            <person name="Gargeya S."/>
            <person name="Fitzgerald M."/>
            <person name="Haas B."/>
            <person name="Abouelleil A."/>
            <person name="Alvarado L."/>
            <person name="Arachchi H.M."/>
            <person name="Berlin A."/>
            <person name="Chapman S.B."/>
            <person name="Gearin G."/>
            <person name="Goldberg J."/>
            <person name="Griggs A."/>
            <person name="Gujja S."/>
            <person name="Hansen M."/>
            <person name="Heiman D."/>
            <person name="Howarth C."/>
            <person name="Larimer J."/>
            <person name="Lui A."/>
            <person name="MacDonald P.J.P."/>
            <person name="McCowen C."/>
            <person name="Montmayeur A."/>
            <person name="Murphy C."/>
            <person name="Neiman D."/>
            <person name="Pearson M."/>
            <person name="Priest M."/>
            <person name="Roberts A."/>
            <person name="Saif S."/>
            <person name="Shea T."/>
            <person name="Sisk P."/>
            <person name="Stolte C."/>
            <person name="Sykes S."/>
            <person name="Wortman J."/>
            <person name="Nusbaum C."/>
            <person name="Birren B."/>
        </authorList>
    </citation>
    <scope>NUCLEOTIDE SEQUENCE [LARGE SCALE GENOMIC DNA]</scope>
    <source>
        <strain evidence="11 12">ATCC 38327</strain>
    </source>
</reference>
<keyword evidence="5" id="KW-0963">Cytoplasm</keyword>
<evidence type="ECO:0000256" key="1">
    <source>
        <dbReference type="ARBA" id="ARBA00004114"/>
    </source>
</evidence>
<feature type="compositionally biased region" description="Gly residues" evidence="9">
    <location>
        <begin position="807"/>
        <end position="817"/>
    </location>
</feature>
<accession>A0A0L0SRI3</accession>
<keyword evidence="7" id="KW-0862">Zinc</keyword>
<feature type="compositionally biased region" description="Polar residues" evidence="9">
    <location>
        <begin position="792"/>
        <end position="805"/>
    </location>
</feature>
<comment type="similarity">
    <text evidence="3">Belongs to the DZIP C2H2-type zinc-finger protein family.</text>
</comment>
<proteinExistence type="inferred from homology"/>
<dbReference type="InterPro" id="IPR032714">
    <property type="entry name" value="DZIP1_N"/>
</dbReference>
<evidence type="ECO:0000256" key="5">
    <source>
        <dbReference type="ARBA" id="ARBA00023212"/>
    </source>
</evidence>
<feature type="region of interest" description="Disordered" evidence="9">
    <location>
        <begin position="725"/>
        <end position="843"/>
    </location>
</feature>
<dbReference type="Gene3D" id="3.30.160.60">
    <property type="entry name" value="Classic Zinc Finger"/>
    <property type="match status" value="1"/>
</dbReference>
<organism evidence="11 12">
    <name type="scientific">Allomyces macrogynus (strain ATCC 38327)</name>
    <name type="common">Allomyces javanicus var. macrogynus</name>
    <dbReference type="NCBI Taxonomy" id="578462"/>
    <lineage>
        <taxon>Eukaryota</taxon>
        <taxon>Fungi</taxon>
        <taxon>Fungi incertae sedis</taxon>
        <taxon>Blastocladiomycota</taxon>
        <taxon>Blastocladiomycetes</taxon>
        <taxon>Blastocladiales</taxon>
        <taxon>Blastocladiaceae</taxon>
        <taxon>Allomyces</taxon>
    </lineage>
</organism>
<reference evidence="12" key="2">
    <citation type="submission" date="2009-11" db="EMBL/GenBank/DDBJ databases">
        <title>The Genome Sequence of Allomyces macrogynus strain ATCC 38327.</title>
        <authorList>
            <consortium name="The Broad Institute Genome Sequencing Platform"/>
            <person name="Russ C."/>
            <person name="Cuomo C."/>
            <person name="Shea T."/>
            <person name="Young S.K."/>
            <person name="Zeng Q."/>
            <person name="Koehrsen M."/>
            <person name="Haas B."/>
            <person name="Borodovsky M."/>
            <person name="Guigo R."/>
            <person name="Alvarado L."/>
            <person name="Berlin A."/>
            <person name="Borenstein D."/>
            <person name="Chen Z."/>
            <person name="Engels R."/>
            <person name="Freedman E."/>
            <person name="Gellesch M."/>
            <person name="Goldberg J."/>
            <person name="Griggs A."/>
            <person name="Gujja S."/>
            <person name="Heiman D."/>
            <person name="Hepburn T."/>
            <person name="Howarth C."/>
            <person name="Jen D."/>
            <person name="Larson L."/>
            <person name="Lewis B."/>
            <person name="Mehta T."/>
            <person name="Park D."/>
            <person name="Pearson M."/>
            <person name="Roberts A."/>
            <person name="Saif S."/>
            <person name="Shenoy N."/>
            <person name="Sisk P."/>
            <person name="Stolte C."/>
            <person name="Sykes S."/>
            <person name="Walk T."/>
            <person name="White J."/>
            <person name="Yandava C."/>
            <person name="Burger G."/>
            <person name="Gray M.W."/>
            <person name="Holland P.W.H."/>
            <person name="King N."/>
            <person name="Lang F.B.F."/>
            <person name="Roger A.J."/>
            <person name="Ruiz-Trillo I."/>
            <person name="Lander E."/>
            <person name="Nusbaum C."/>
        </authorList>
    </citation>
    <scope>NUCLEOTIDE SEQUENCE [LARGE SCALE GENOMIC DNA]</scope>
    <source>
        <strain evidence="12">ATCC 38327</strain>
    </source>
</reference>
<keyword evidence="7" id="KW-0479">Metal-binding</keyword>
<dbReference type="PANTHER" id="PTHR21502:SF3">
    <property type="entry name" value="CILIUM ASSEMBLY PROTEIN DZIP1L"/>
    <property type="match status" value="1"/>
</dbReference>
<feature type="coiled-coil region" evidence="8">
    <location>
        <begin position="407"/>
        <end position="451"/>
    </location>
</feature>
<keyword evidence="6" id="KW-0966">Cell projection</keyword>
<feature type="region of interest" description="Disordered" evidence="9">
    <location>
        <begin position="667"/>
        <end position="699"/>
    </location>
</feature>
<feature type="coiled-coil region" evidence="8">
    <location>
        <begin position="123"/>
        <end position="157"/>
    </location>
</feature>
<keyword evidence="4 8" id="KW-0175">Coiled coil</keyword>
<feature type="compositionally biased region" description="Acidic residues" evidence="9">
    <location>
        <begin position="757"/>
        <end position="766"/>
    </location>
</feature>
<evidence type="ECO:0000313" key="12">
    <source>
        <dbReference type="Proteomes" id="UP000054350"/>
    </source>
</evidence>
<dbReference type="InterPro" id="IPR013087">
    <property type="entry name" value="Znf_C2H2_type"/>
</dbReference>
<dbReference type="Proteomes" id="UP000054350">
    <property type="component" value="Unassembled WGS sequence"/>
</dbReference>
<feature type="compositionally biased region" description="Pro residues" evidence="9">
    <location>
        <begin position="517"/>
        <end position="534"/>
    </location>
</feature>
<evidence type="ECO:0000256" key="4">
    <source>
        <dbReference type="ARBA" id="ARBA00023054"/>
    </source>
</evidence>
<dbReference type="GO" id="GO:0005814">
    <property type="term" value="C:centriole"/>
    <property type="evidence" value="ECO:0007669"/>
    <property type="project" value="UniProtKB-SubCell"/>
</dbReference>
<dbReference type="SMART" id="SM00355">
    <property type="entry name" value="ZnF_C2H2"/>
    <property type="match status" value="1"/>
</dbReference>
<keyword evidence="7" id="KW-0863">Zinc-finger</keyword>
<dbReference type="PROSITE" id="PS00028">
    <property type="entry name" value="ZINC_FINGER_C2H2_1"/>
    <property type="match status" value="1"/>
</dbReference>
<dbReference type="AlphaFoldDB" id="A0A0L0SRI3"/>
<dbReference type="Pfam" id="PF13815">
    <property type="entry name" value="Dzip-like_N"/>
    <property type="match status" value="1"/>
</dbReference>
<feature type="compositionally biased region" description="Pro residues" evidence="9">
    <location>
        <begin position="243"/>
        <end position="254"/>
    </location>
</feature>
<gene>
    <name evidence="11" type="ORF">AMAG_19436</name>
</gene>
<feature type="compositionally biased region" description="Gly residues" evidence="9">
    <location>
        <begin position="684"/>
        <end position="699"/>
    </location>
</feature>
<feature type="compositionally biased region" description="Low complexity" evidence="9">
    <location>
        <begin position="15"/>
        <end position="25"/>
    </location>
</feature>
<dbReference type="GO" id="GO:0005737">
    <property type="term" value="C:cytoplasm"/>
    <property type="evidence" value="ECO:0007669"/>
    <property type="project" value="TreeGrafter"/>
</dbReference>
<sequence>MPINARAGPRPPTGRPGTTTAPSRGEYMHADKDLDNDDRYHGFHFRRRRDRINWRLIGAVDVTRVQREIDLGALQEVMDNVAYCDIDSEDLRYTDPNFVKLFQLAQLVIEYLLHCQDVLHSSDQDARRQATELAAEVDHLQQQNEKQLLEIYALKKETKSLKKTIFAYQIMTKTPGFHTAATGNGTVADRSAGRVTSPIAVEFHRCRYCPKVFNSTGYLDGHLRRRHADLPHYLDDERHLTSLPPPPAPAPAPAEPDVDPSASAAAQADLIDRLTRTIEDFGQKLHATEAQLQADMEDRLHLELAAKQAELEEAHNRDWDAWRAQVHDELEAERALIAQEREKLAELQRSIEEKQLHPPKVRASSLGPLEDDEDEVIQPVVEAEPVPPAVDLAAVVAQIEARQREGLAEMQATVAKEIQALREMMNRDQANQQVSNELKTTAQRLESLQQAILDRQVSVASVVTAPPVPLPVVQVPAPVEAPVWQPPPPAPARVMPPSLHGNSPQPKTPKMPKKKPAPPALQLPPPSSNYPDDPPSFLDDVDPHFDPSQTDAYGGDCDWPIISRHLRTHKHVPLPYAPWARAAVAAHPAASVVKERESIKVQLQRAMHALGITREALLDEQATDALVERLEHSKDEKVRSDPSYGFAYELICDDVDAATDRHFRFKPKPTRLVPPRGGRFANVGNGGSGGGGGGSGGARFQGAAAAARARSRLATNSPARLILRSVLKSPDGRRTPSSSHLGSPGTPRRVEWKDAASDDSDSDSDDDSPKSSTSRFSRGGGGWGQTPATPPSWRTSAGASGTRNAGGSKGGSWGVGGPAHAKSRPARSSPLKQSFTASALRKPDMAGVVVDAMRAAAPTAAAGGAQAVEPRE</sequence>
<dbReference type="eggNOG" id="ENOG502QRAI">
    <property type="taxonomic scope" value="Eukaryota"/>
</dbReference>
<dbReference type="InterPro" id="IPR051241">
    <property type="entry name" value="DZIP_RILPL"/>
</dbReference>
<evidence type="ECO:0000256" key="3">
    <source>
        <dbReference type="ARBA" id="ARBA00009131"/>
    </source>
</evidence>
<protein>
    <recommendedName>
        <fullName evidence="10">C2H2-type domain-containing protein</fullName>
    </recommendedName>
</protein>
<dbReference type="OrthoDB" id="515971at2759"/>
<evidence type="ECO:0000259" key="10">
    <source>
        <dbReference type="PROSITE" id="PS50157"/>
    </source>
</evidence>
<keyword evidence="5" id="KW-0206">Cytoskeleton</keyword>
<evidence type="ECO:0000256" key="6">
    <source>
        <dbReference type="ARBA" id="ARBA00023273"/>
    </source>
</evidence>
<dbReference type="PANTHER" id="PTHR21502">
    <property type="entry name" value="ZINC FINGER PROTEIN DZIP1"/>
    <property type="match status" value="1"/>
</dbReference>
<dbReference type="VEuPathDB" id="FungiDB:AMAG_19436"/>
<evidence type="ECO:0000256" key="7">
    <source>
        <dbReference type="PROSITE-ProRule" id="PRU00042"/>
    </source>
</evidence>
<name>A0A0L0SRI3_ALLM3</name>